<accession>A0A3E0HDC3</accession>
<sequence>MDTEQTRRPTLDTVARAVGVSRATVSNAYNRPNQLSAGLRTRILEVADRLGYLGPDPVARSLATRKSAAVAFMLRSGLSSAFSDPALTIMLDSLAATVDGRDHALVLLPGNESGGPRPDSVARAQADVVVAYSLPDTAPALTAVRQRRLPMVVVDQPATGGTARVELDDFGGTQAAGRYLTELGHRDFGVISLTLQPDGRSGPAEPERRTGSPFRVTRERLSGYIDALTAVGVAPELVPVWEAASSDREQGRTGARWLLQQNPRPTAIVCMSDELALGALQAARDAGLSVPTDVSVVGFDDTPAAGVADPPLTTVRQPLVEKGRLAGELALTLLDGGRPSRPVRLDVDLVVRASSAAPIR</sequence>
<dbReference type="SMART" id="SM00354">
    <property type="entry name" value="HTH_LACI"/>
    <property type="match status" value="1"/>
</dbReference>
<dbReference type="InterPro" id="IPR028082">
    <property type="entry name" value="Peripla_BP_I"/>
</dbReference>
<evidence type="ECO:0000256" key="3">
    <source>
        <dbReference type="ARBA" id="ARBA00023163"/>
    </source>
</evidence>
<dbReference type="Pfam" id="PF00356">
    <property type="entry name" value="LacI"/>
    <property type="match status" value="1"/>
</dbReference>
<reference evidence="5 6" key="1">
    <citation type="submission" date="2018-08" db="EMBL/GenBank/DDBJ databases">
        <title>Genomic Encyclopedia of Archaeal and Bacterial Type Strains, Phase II (KMG-II): from individual species to whole genera.</title>
        <authorList>
            <person name="Goeker M."/>
        </authorList>
    </citation>
    <scope>NUCLEOTIDE SEQUENCE [LARGE SCALE GENOMIC DNA]</scope>
    <source>
        <strain evidence="5 6">DSM 45791</strain>
    </source>
</reference>
<dbReference type="Pfam" id="PF13377">
    <property type="entry name" value="Peripla_BP_3"/>
    <property type="match status" value="1"/>
</dbReference>
<evidence type="ECO:0000256" key="1">
    <source>
        <dbReference type="ARBA" id="ARBA00023015"/>
    </source>
</evidence>
<dbReference type="PANTHER" id="PTHR30146:SF138">
    <property type="entry name" value="TRANSCRIPTIONAL REGULATORY PROTEIN"/>
    <property type="match status" value="1"/>
</dbReference>
<dbReference type="GO" id="GO:0003700">
    <property type="term" value="F:DNA-binding transcription factor activity"/>
    <property type="evidence" value="ECO:0007669"/>
    <property type="project" value="TreeGrafter"/>
</dbReference>
<feature type="domain" description="HTH lacI-type" evidence="4">
    <location>
        <begin position="9"/>
        <end position="64"/>
    </location>
</feature>
<dbReference type="EMBL" id="QUNO01000010">
    <property type="protein sequence ID" value="REH42804.1"/>
    <property type="molecule type" value="Genomic_DNA"/>
</dbReference>
<organism evidence="5 6">
    <name type="scientific">Kutzneria buriramensis</name>
    <dbReference type="NCBI Taxonomy" id="1045776"/>
    <lineage>
        <taxon>Bacteria</taxon>
        <taxon>Bacillati</taxon>
        <taxon>Actinomycetota</taxon>
        <taxon>Actinomycetes</taxon>
        <taxon>Pseudonocardiales</taxon>
        <taxon>Pseudonocardiaceae</taxon>
        <taxon>Kutzneria</taxon>
    </lineage>
</organism>
<keyword evidence="2 5" id="KW-0238">DNA-binding</keyword>
<dbReference type="SUPFAM" id="SSF53822">
    <property type="entry name" value="Periplasmic binding protein-like I"/>
    <property type="match status" value="1"/>
</dbReference>
<evidence type="ECO:0000256" key="2">
    <source>
        <dbReference type="ARBA" id="ARBA00023125"/>
    </source>
</evidence>
<keyword evidence="6" id="KW-1185">Reference proteome</keyword>
<comment type="caution">
    <text evidence="5">The sequence shown here is derived from an EMBL/GenBank/DDBJ whole genome shotgun (WGS) entry which is preliminary data.</text>
</comment>
<dbReference type="InterPro" id="IPR000843">
    <property type="entry name" value="HTH_LacI"/>
</dbReference>
<evidence type="ECO:0000313" key="5">
    <source>
        <dbReference type="EMBL" id="REH42804.1"/>
    </source>
</evidence>
<dbReference type="Proteomes" id="UP000256269">
    <property type="component" value="Unassembled WGS sequence"/>
</dbReference>
<dbReference type="CDD" id="cd06279">
    <property type="entry name" value="PBP1_LacI-like"/>
    <property type="match status" value="1"/>
</dbReference>
<dbReference type="GO" id="GO:0000976">
    <property type="term" value="F:transcription cis-regulatory region binding"/>
    <property type="evidence" value="ECO:0007669"/>
    <property type="project" value="TreeGrafter"/>
</dbReference>
<name>A0A3E0HDC3_9PSEU</name>
<dbReference type="PANTHER" id="PTHR30146">
    <property type="entry name" value="LACI-RELATED TRANSCRIPTIONAL REPRESSOR"/>
    <property type="match status" value="1"/>
</dbReference>
<evidence type="ECO:0000259" key="4">
    <source>
        <dbReference type="PROSITE" id="PS50932"/>
    </source>
</evidence>
<evidence type="ECO:0000313" key="6">
    <source>
        <dbReference type="Proteomes" id="UP000256269"/>
    </source>
</evidence>
<dbReference type="RefSeq" id="WP_116177600.1">
    <property type="nucleotide sequence ID" value="NZ_CP144375.1"/>
</dbReference>
<proteinExistence type="predicted"/>
<dbReference type="InterPro" id="IPR046335">
    <property type="entry name" value="LacI/GalR-like_sensor"/>
</dbReference>
<protein>
    <submittedName>
        <fullName evidence="5">DNA-binding LacI/PurR family transcriptional regulator</fullName>
    </submittedName>
</protein>
<dbReference type="OrthoDB" id="5171752at2"/>
<gene>
    <name evidence="5" type="ORF">BCF44_110303</name>
</gene>
<dbReference type="SUPFAM" id="SSF47413">
    <property type="entry name" value="lambda repressor-like DNA-binding domains"/>
    <property type="match status" value="1"/>
</dbReference>
<dbReference type="AlphaFoldDB" id="A0A3E0HDC3"/>
<dbReference type="InterPro" id="IPR010982">
    <property type="entry name" value="Lambda_DNA-bd_dom_sf"/>
</dbReference>
<keyword evidence="3" id="KW-0804">Transcription</keyword>
<keyword evidence="1" id="KW-0805">Transcription regulation</keyword>
<dbReference type="CDD" id="cd01392">
    <property type="entry name" value="HTH_LacI"/>
    <property type="match status" value="1"/>
</dbReference>
<dbReference type="Gene3D" id="1.10.260.40">
    <property type="entry name" value="lambda repressor-like DNA-binding domains"/>
    <property type="match status" value="1"/>
</dbReference>
<dbReference type="PROSITE" id="PS50932">
    <property type="entry name" value="HTH_LACI_2"/>
    <property type="match status" value="1"/>
</dbReference>
<dbReference type="Gene3D" id="3.40.50.2300">
    <property type="match status" value="2"/>
</dbReference>